<dbReference type="GO" id="GO:0097320">
    <property type="term" value="P:plasma membrane tubulation"/>
    <property type="evidence" value="ECO:0007669"/>
    <property type="project" value="TreeGrafter"/>
</dbReference>
<evidence type="ECO:0000256" key="5">
    <source>
        <dbReference type="SAM" id="MobiDB-lite"/>
    </source>
</evidence>
<dbReference type="InterPro" id="IPR027267">
    <property type="entry name" value="AH/BAR_dom_sf"/>
</dbReference>
<dbReference type="FunFam" id="1.20.1270.60:FF:000048">
    <property type="entry name" value="BAR adaptor protein RVS167"/>
    <property type="match status" value="1"/>
</dbReference>
<feature type="compositionally biased region" description="Low complexity" evidence="5">
    <location>
        <begin position="297"/>
        <end position="314"/>
    </location>
</feature>
<dbReference type="InterPro" id="IPR004148">
    <property type="entry name" value="BAR_dom"/>
</dbReference>
<feature type="compositionally biased region" description="Polar residues" evidence="5">
    <location>
        <begin position="344"/>
        <end position="356"/>
    </location>
</feature>
<dbReference type="PROSITE" id="PS50002">
    <property type="entry name" value="SH3"/>
    <property type="match status" value="1"/>
</dbReference>
<dbReference type="Gene3D" id="1.20.1270.60">
    <property type="entry name" value="Arfaptin homology (AH) domain/BAR domain"/>
    <property type="match status" value="1"/>
</dbReference>
<reference evidence="8 9" key="1">
    <citation type="journal article" date="2018" name="BMC Genomics">
        <title>Genomic evidence for intraspecific hybridization in a clonal and extremely halotolerant yeast.</title>
        <authorList>
            <person name="Gostincar C."/>
            <person name="Stajich J.E."/>
            <person name="Zupancic J."/>
            <person name="Zalar P."/>
            <person name="Gunde-Cimerman N."/>
        </authorList>
    </citation>
    <scope>NUCLEOTIDE SEQUENCE [LARGE SCALE GENOMIC DNA]</scope>
    <source>
        <strain evidence="8 9">EXF-6654</strain>
    </source>
</reference>
<dbReference type="PANTHER" id="PTHR47174">
    <property type="entry name" value="BRIDGING INTEGRATOR 3"/>
    <property type="match status" value="1"/>
</dbReference>
<dbReference type="GO" id="GO:0043332">
    <property type="term" value="C:mating projection tip"/>
    <property type="evidence" value="ECO:0007669"/>
    <property type="project" value="TreeGrafter"/>
</dbReference>
<dbReference type="SMART" id="SM00721">
    <property type="entry name" value="BAR"/>
    <property type="match status" value="1"/>
</dbReference>
<dbReference type="SUPFAM" id="SSF103657">
    <property type="entry name" value="BAR/IMD domain-like"/>
    <property type="match status" value="1"/>
</dbReference>
<keyword evidence="2" id="KW-0597">Phosphoprotein</keyword>
<comment type="caution">
    <text evidence="8">The sequence shown here is derived from an EMBL/GenBank/DDBJ whole genome shotgun (WGS) entry which is preliminary data.</text>
</comment>
<dbReference type="SUPFAM" id="SSF50044">
    <property type="entry name" value="SH3-domain"/>
    <property type="match status" value="1"/>
</dbReference>
<dbReference type="Proteomes" id="UP000282582">
    <property type="component" value="Unassembled WGS sequence"/>
</dbReference>
<sequence>MSWKGFTKAVSRAPHQVLAKAHQVEVTHDAVYKDAELRFEELEKETKKLHDESSKYFKSIHGMLDHQIGFSRAIAEIYKPISGRASDPDSYVIDSNPEGIRACEEYEAVVQELKANLAPELEMIQSRVVIPADELTKIVKSVRQVADKRNRKQTEYDMRKAKVKKLEAKPDRSAKDETALAEAENKFLEAEMDFETFNNQLKETLPEFFRLEREFIMPLFQSFYYMQLNVFYTLHEQMQSMDIGYFNLTKAIEEGFEEKRGDIQQQAEAIPMTKFKTTGNPKKANLMAQRQKMIANGRASTGSGRGSESSPSRRITMGSYDNPPPAYSPEEQPAGQLMAPDSSIGRSASTGSNWTSAAKAKAAPPPPKPKPGALKGTSVETVTAKYEYEAQAEGDLSFSQGDVIEVVTRTNNENEWWVGRIHGREGQFPANYVQLNS</sequence>
<dbReference type="PROSITE" id="PS51021">
    <property type="entry name" value="BAR"/>
    <property type="match status" value="1"/>
</dbReference>
<protein>
    <recommendedName>
        <fullName evidence="10">BAR domain-containing protein</fullName>
    </recommendedName>
</protein>
<dbReference type="GO" id="GO:0006897">
    <property type="term" value="P:endocytosis"/>
    <property type="evidence" value="ECO:0007669"/>
    <property type="project" value="InterPro"/>
</dbReference>
<dbReference type="Gene3D" id="2.30.30.40">
    <property type="entry name" value="SH3 Domains"/>
    <property type="match status" value="1"/>
</dbReference>
<keyword evidence="3" id="KW-0175">Coiled coil</keyword>
<dbReference type="Pfam" id="PF03114">
    <property type="entry name" value="BAR"/>
    <property type="match status" value="1"/>
</dbReference>
<name>A0A3M6Y7N5_HORWE</name>
<dbReference type="AlphaFoldDB" id="A0A3M6Y7N5"/>
<evidence type="ECO:0000256" key="1">
    <source>
        <dbReference type="ARBA" id="ARBA00022443"/>
    </source>
</evidence>
<dbReference type="PRINTS" id="PR00452">
    <property type="entry name" value="SH3DOMAIN"/>
</dbReference>
<feature type="domain" description="SH3" evidence="6">
    <location>
        <begin position="377"/>
        <end position="437"/>
    </location>
</feature>
<dbReference type="Pfam" id="PF00018">
    <property type="entry name" value="SH3_1"/>
    <property type="match status" value="1"/>
</dbReference>
<dbReference type="GO" id="GO:1990528">
    <property type="term" value="C:Rvs161p-Rvs167p complex"/>
    <property type="evidence" value="ECO:0007669"/>
    <property type="project" value="TreeGrafter"/>
</dbReference>
<evidence type="ECO:0000313" key="9">
    <source>
        <dbReference type="Proteomes" id="UP000282582"/>
    </source>
</evidence>
<organism evidence="8 9">
    <name type="scientific">Hortaea werneckii</name>
    <name type="common">Black yeast</name>
    <name type="synonym">Cladosporium werneckii</name>
    <dbReference type="NCBI Taxonomy" id="91943"/>
    <lineage>
        <taxon>Eukaryota</taxon>
        <taxon>Fungi</taxon>
        <taxon>Dikarya</taxon>
        <taxon>Ascomycota</taxon>
        <taxon>Pezizomycotina</taxon>
        <taxon>Dothideomycetes</taxon>
        <taxon>Dothideomycetidae</taxon>
        <taxon>Mycosphaerellales</taxon>
        <taxon>Teratosphaeriaceae</taxon>
        <taxon>Hortaea</taxon>
    </lineage>
</organism>
<feature type="region of interest" description="Disordered" evidence="5">
    <location>
        <begin position="295"/>
        <end position="376"/>
    </location>
</feature>
<proteinExistence type="predicted"/>
<dbReference type="InterPro" id="IPR036028">
    <property type="entry name" value="SH3-like_dom_sf"/>
</dbReference>
<feature type="domain" description="BAR" evidence="7">
    <location>
        <begin position="17"/>
        <end position="269"/>
    </location>
</feature>
<dbReference type="VEuPathDB" id="FungiDB:BTJ68_13851"/>
<dbReference type="CDD" id="cd07599">
    <property type="entry name" value="BAR_Rvs167p"/>
    <property type="match status" value="1"/>
</dbReference>
<evidence type="ECO:0000259" key="6">
    <source>
        <dbReference type="PROSITE" id="PS50002"/>
    </source>
</evidence>
<dbReference type="InterPro" id="IPR001452">
    <property type="entry name" value="SH3_domain"/>
</dbReference>
<dbReference type="GO" id="GO:0031097">
    <property type="term" value="C:medial cortex"/>
    <property type="evidence" value="ECO:0007669"/>
    <property type="project" value="TreeGrafter"/>
</dbReference>
<dbReference type="PANTHER" id="PTHR47174:SF1">
    <property type="entry name" value="REDUCED VIABILITY UPON STARVATION PROTEIN 167"/>
    <property type="match status" value="1"/>
</dbReference>
<dbReference type="FunFam" id="2.30.30.40:FF:000189">
    <property type="entry name" value="BAR adaptor protein RVS167"/>
    <property type="match status" value="1"/>
</dbReference>
<dbReference type="GO" id="GO:0008289">
    <property type="term" value="F:lipid binding"/>
    <property type="evidence" value="ECO:0007669"/>
    <property type="project" value="TreeGrafter"/>
</dbReference>
<dbReference type="EMBL" id="QWIK01000957">
    <property type="protein sequence ID" value="RMX99012.1"/>
    <property type="molecule type" value="Genomic_DNA"/>
</dbReference>
<dbReference type="GO" id="GO:0030479">
    <property type="term" value="C:actin cortical patch"/>
    <property type="evidence" value="ECO:0007669"/>
    <property type="project" value="TreeGrafter"/>
</dbReference>
<evidence type="ECO:0000256" key="4">
    <source>
        <dbReference type="PROSITE-ProRule" id="PRU00192"/>
    </source>
</evidence>
<evidence type="ECO:0000256" key="2">
    <source>
        <dbReference type="ARBA" id="ARBA00022553"/>
    </source>
</evidence>
<evidence type="ECO:0000259" key="7">
    <source>
        <dbReference type="PROSITE" id="PS51021"/>
    </source>
</evidence>
<evidence type="ECO:0000256" key="3">
    <source>
        <dbReference type="ARBA" id="ARBA00023054"/>
    </source>
</evidence>
<accession>A0A3M6Y7N5</accession>
<evidence type="ECO:0000313" key="8">
    <source>
        <dbReference type="EMBL" id="RMX99012.1"/>
    </source>
</evidence>
<evidence type="ECO:0008006" key="10">
    <source>
        <dbReference type="Google" id="ProtNLM"/>
    </source>
</evidence>
<dbReference type="InterPro" id="IPR046982">
    <property type="entry name" value="BIN3/RVS161-like"/>
</dbReference>
<dbReference type="GO" id="GO:0051666">
    <property type="term" value="P:actin cortical patch localization"/>
    <property type="evidence" value="ECO:0007669"/>
    <property type="project" value="InterPro"/>
</dbReference>
<dbReference type="SMART" id="SM00326">
    <property type="entry name" value="SH3"/>
    <property type="match status" value="1"/>
</dbReference>
<gene>
    <name evidence="8" type="ORF">D0868_09769</name>
</gene>
<keyword evidence="1 4" id="KW-0728">SH3 domain</keyword>